<comment type="caution">
    <text evidence="1">The sequence shown here is derived from an EMBL/GenBank/DDBJ whole genome shotgun (WGS) entry which is preliminary data.</text>
</comment>
<dbReference type="RefSeq" id="WP_010859925.1">
    <property type="nucleotide sequence ID" value="NZ_KB933398.1"/>
</dbReference>
<name>R7ZCD8_LYSSH</name>
<dbReference type="eggNOG" id="ENOG5032IIU">
    <property type="taxonomic scope" value="Bacteria"/>
</dbReference>
<sequence length="72" mass="8268">MTEPYWNAKHGGYLKCPVKECNHIGIVITKAHCRIVHGMTREEVNKQYGFPKGVSKLNRKQIEKMKRVEGGN</sequence>
<dbReference type="HOGENOM" id="CLU_201809_0_0_9"/>
<evidence type="ECO:0000313" key="2">
    <source>
        <dbReference type="Proteomes" id="UP000013911"/>
    </source>
</evidence>
<protein>
    <submittedName>
        <fullName evidence="1">Uncharacterized protein</fullName>
    </submittedName>
</protein>
<dbReference type="AlphaFoldDB" id="R7ZCD8"/>
<dbReference type="PATRIC" id="fig|1285586.5.peg.3060"/>
<organism evidence="1 2">
    <name type="scientific">Lysinibacillus sphaericus OT4b.31</name>
    <dbReference type="NCBI Taxonomy" id="1285586"/>
    <lineage>
        <taxon>Bacteria</taxon>
        <taxon>Bacillati</taxon>
        <taxon>Bacillota</taxon>
        <taxon>Bacilli</taxon>
        <taxon>Bacillales</taxon>
        <taxon>Bacillaceae</taxon>
        <taxon>Lysinibacillus</taxon>
    </lineage>
</organism>
<gene>
    <name evidence="1" type="ORF">H131_14953</name>
</gene>
<dbReference type="OrthoDB" id="2736682at2"/>
<reference evidence="1 2" key="1">
    <citation type="submission" date="2013-04" db="EMBL/GenBank/DDBJ databases">
        <title>Draft genome of the heavy metal tolerant bacterium Lysinibacillus sphaericus strain OT4b.31.</title>
        <authorList>
            <person name="Pena-Montenegro T.D."/>
            <person name="Dussan J."/>
        </authorList>
    </citation>
    <scope>NUCLEOTIDE SEQUENCE [LARGE SCALE GENOMIC DNA]</scope>
    <source>
        <strain evidence="1 2">OT4b.31</strain>
    </source>
</reference>
<dbReference type="Proteomes" id="UP000013911">
    <property type="component" value="Unassembled WGS sequence"/>
</dbReference>
<dbReference type="EMBL" id="AQPX01000021">
    <property type="protein sequence ID" value="EON71792.1"/>
    <property type="molecule type" value="Genomic_DNA"/>
</dbReference>
<evidence type="ECO:0000313" key="1">
    <source>
        <dbReference type="EMBL" id="EON71792.1"/>
    </source>
</evidence>
<accession>R7ZCD8</accession>
<proteinExistence type="predicted"/>